<comment type="caution">
    <text evidence="1">The sequence shown here is derived from an EMBL/GenBank/DDBJ whole genome shotgun (WGS) entry which is preliminary data.</text>
</comment>
<dbReference type="AlphaFoldDB" id="A0A2I2FWT2"/>
<dbReference type="VEuPathDB" id="FungiDB:P170DRAFT_272413"/>
<sequence>MPELLWFYCLQLLRLPRQGTLDPASPPGQVSHMTGLVGIRDLQLERFFSLIHHRGSIGAVVNAKSQTLRHANRPMHLPLTSQSQTDFA</sequence>
<dbReference type="EMBL" id="MSFO01000008">
    <property type="protein sequence ID" value="PLB45099.1"/>
    <property type="molecule type" value="Genomic_DNA"/>
</dbReference>
<keyword evidence="2" id="KW-1185">Reference proteome</keyword>
<accession>A0A2I2FWT2</accession>
<proteinExistence type="predicted"/>
<evidence type="ECO:0000313" key="1">
    <source>
        <dbReference type="EMBL" id="PLB45099.1"/>
    </source>
</evidence>
<name>A0A2I2FWT2_9EURO</name>
<dbReference type="Proteomes" id="UP000234275">
    <property type="component" value="Unassembled WGS sequence"/>
</dbReference>
<dbReference type="RefSeq" id="XP_024700401.1">
    <property type="nucleotide sequence ID" value="XM_024843149.1"/>
</dbReference>
<reference evidence="1 2" key="1">
    <citation type="submission" date="2016-12" db="EMBL/GenBank/DDBJ databases">
        <title>The genomes of Aspergillus section Nigri reveals drivers in fungal speciation.</title>
        <authorList>
            <consortium name="DOE Joint Genome Institute"/>
            <person name="Vesth T.C."/>
            <person name="Nybo J."/>
            <person name="Theobald S."/>
            <person name="Brandl J."/>
            <person name="Frisvad J.C."/>
            <person name="Nielsen K.F."/>
            <person name="Lyhne E.K."/>
            <person name="Kogle M.E."/>
            <person name="Kuo A."/>
            <person name="Riley R."/>
            <person name="Clum A."/>
            <person name="Nolan M."/>
            <person name="Lipzen A."/>
            <person name="Salamov A."/>
            <person name="Henrissat B."/>
            <person name="Wiebenga A."/>
            <person name="De Vries R.P."/>
            <person name="Grigoriev I.V."/>
            <person name="Mortensen U.H."/>
            <person name="Andersen M.R."/>
            <person name="Baker S.E."/>
        </authorList>
    </citation>
    <scope>NUCLEOTIDE SEQUENCE [LARGE SCALE GENOMIC DNA]</scope>
    <source>
        <strain evidence="1 2">IBT 23096</strain>
    </source>
</reference>
<gene>
    <name evidence="1" type="ORF">P170DRAFT_272413</name>
</gene>
<organism evidence="1 2">
    <name type="scientific">Aspergillus steynii IBT 23096</name>
    <dbReference type="NCBI Taxonomy" id="1392250"/>
    <lineage>
        <taxon>Eukaryota</taxon>
        <taxon>Fungi</taxon>
        <taxon>Dikarya</taxon>
        <taxon>Ascomycota</taxon>
        <taxon>Pezizomycotina</taxon>
        <taxon>Eurotiomycetes</taxon>
        <taxon>Eurotiomycetidae</taxon>
        <taxon>Eurotiales</taxon>
        <taxon>Aspergillaceae</taxon>
        <taxon>Aspergillus</taxon>
        <taxon>Aspergillus subgen. Circumdati</taxon>
    </lineage>
</organism>
<dbReference type="GeneID" id="36550848"/>
<evidence type="ECO:0000313" key="2">
    <source>
        <dbReference type="Proteomes" id="UP000234275"/>
    </source>
</evidence>
<protein>
    <submittedName>
        <fullName evidence="1">Uncharacterized protein</fullName>
    </submittedName>
</protein>